<dbReference type="KEGG" id="vg:29056452"/>
<evidence type="ECO:0000256" key="3">
    <source>
        <dbReference type="ARBA" id="ARBA00022801"/>
    </source>
</evidence>
<keyword evidence="5" id="KW-1185">Reference proteome</keyword>
<dbReference type="InterPro" id="IPR029045">
    <property type="entry name" value="ClpP/crotonase-like_dom_sf"/>
</dbReference>
<evidence type="ECO:0000256" key="2">
    <source>
        <dbReference type="ARBA" id="ARBA00022490"/>
    </source>
</evidence>
<dbReference type="CDD" id="cd07016">
    <property type="entry name" value="S14_ClpP_1"/>
    <property type="match status" value="1"/>
</dbReference>
<organism evidence="4 5">
    <name type="scientific">Gordonia phage Hedwig</name>
    <dbReference type="NCBI Taxonomy" id="1887648"/>
    <lineage>
        <taxon>Viruses</taxon>
        <taxon>Duplodnaviria</taxon>
        <taxon>Heunggongvirae</taxon>
        <taxon>Uroviricota</taxon>
        <taxon>Caudoviricetes</taxon>
        <taxon>Hedwigvirus</taxon>
        <taxon>Hedwigvirus hedwig</taxon>
    </lineage>
</organism>
<accession>A0A1C9EHQ4</accession>
<sequence length="409" mass="43979">MKLPESARRVRALATPERRRWFDFRNAADEDTGPVELLIYDEIDPFWGVAAAELVRELARIDADRELKVRINSPGGDVYEGIAILNALRGRDGKVTTVVDGLAASIASVIAMAGSEIVMMPNSEMMIHDPWMLTIGDAEDMQTAADNLGRIADNLASIYADRTGGTAEEWRAIMRAETWYTAAETVEAGLADRVEEVATEDQKTAAQKAAARFDLSIFNFKHAGRAEAPAPAALAHTRTSAAEAEVPTGKEANMATLKEGLAERLGTDADADDETMLAAIDEALAERATPAAPAPEQQEQAAAKLPDGVVAIDAATLAELQASARRGDEARAEQERADRVSAVENAVRTGRITPAQKASWLDRVEKDPSEKAVLESLAPVYPVAELGHAIGTEYTNDPDPYEAIYGKEA</sequence>
<dbReference type="GO" id="GO:0004176">
    <property type="term" value="F:ATP-dependent peptidase activity"/>
    <property type="evidence" value="ECO:0007669"/>
    <property type="project" value="InterPro"/>
</dbReference>
<dbReference type="RefSeq" id="YP_009289814.1">
    <property type="nucleotide sequence ID" value="NC_031099.1"/>
</dbReference>
<keyword evidence="2" id="KW-0963">Cytoplasm</keyword>
<proteinExistence type="inferred from homology"/>
<protein>
    <submittedName>
        <fullName evidence="4">Capsid maturation protease</fullName>
    </submittedName>
</protein>
<dbReference type="NCBIfam" id="NF045542">
    <property type="entry name" value="Clp_rel_HeadMat"/>
    <property type="match status" value="1"/>
</dbReference>
<dbReference type="PRINTS" id="PR00127">
    <property type="entry name" value="CLPPROTEASEP"/>
</dbReference>
<evidence type="ECO:0000313" key="5">
    <source>
        <dbReference type="Proteomes" id="UP000203073"/>
    </source>
</evidence>
<dbReference type="PANTHER" id="PTHR10381">
    <property type="entry name" value="ATP-DEPENDENT CLP PROTEASE PROTEOLYTIC SUBUNIT"/>
    <property type="match status" value="1"/>
</dbReference>
<dbReference type="GO" id="GO:0009368">
    <property type="term" value="C:endopeptidase Clp complex"/>
    <property type="evidence" value="ECO:0007669"/>
    <property type="project" value="TreeGrafter"/>
</dbReference>
<dbReference type="OrthoDB" id="5065at10239"/>
<evidence type="ECO:0000256" key="1">
    <source>
        <dbReference type="ARBA" id="ARBA00007039"/>
    </source>
</evidence>
<dbReference type="InterPro" id="IPR023562">
    <property type="entry name" value="ClpP/TepA"/>
</dbReference>
<reference evidence="5" key="1">
    <citation type="submission" date="2016-07" db="EMBL/GenBank/DDBJ databases">
        <authorList>
            <person name="Florea S."/>
            <person name="Webb J.S."/>
            <person name="Jaromczyk J."/>
            <person name="Schardl C.L."/>
        </authorList>
    </citation>
    <scope>NUCLEOTIDE SEQUENCE [LARGE SCALE GENOMIC DNA]</scope>
</reference>
<dbReference type="GeneID" id="29056452"/>
<dbReference type="EMBL" id="KX557279">
    <property type="protein sequence ID" value="AON97298.1"/>
    <property type="molecule type" value="Genomic_DNA"/>
</dbReference>
<dbReference type="Gene3D" id="3.90.226.10">
    <property type="entry name" value="2-enoyl-CoA Hydratase, Chain A, domain 1"/>
    <property type="match status" value="1"/>
</dbReference>
<comment type="similarity">
    <text evidence="1">Belongs to the peptidase S14 family.</text>
</comment>
<dbReference type="SUPFAM" id="SSF52096">
    <property type="entry name" value="ClpP/crotonase"/>
    <property type="match status" value="1"/>
</dbReference>
<dbReference type="InterPro" id="IPR001907">
    <property type="entry name" value="ClpP"/>
</dbReference>
<dbReference type="Pfam" id="PF10123">
    <property type="entry name" value="Mu-like_Pro"/>
    <property type="match status" value="1"/>
</dbReference>
<keyword evidence="4" id="KW-0645">Protease</keyword>
<dbReference type="GO" id="GO:0004252">
    <property type="term" value="F:serine-type endopeptidase activity"/>
    <property type="evidence" value="ECO:0007669"/>
    <property type="project" value="InterPro"/>
</dbReference>
<dbReference type="PANTHER" id="PTHR10381:SF70">
    <property type="entry name" value="ATP-DEPENDENT CLP PROTEASE PROTEOLYTIC SUBUNIT"/>
    <property type="match status" value="1"/>
</dbReference>
<keyword evidence="3" id="KW-0378">Hydrolase</keyword>
<dbReference type="GO" id="GO:0006515">
    <property type="term" value="P:protein quality control for misfolded or incompletely synthesized proteins"/>
    <property type="evidence" value="ECO:0007669"/>
    <property type="project" value="TreeGrafter"/>
</dbReference>
<dbReference type="Pfam" id="PF00574">
    <property type="entry name" value="CLP_protease"/>
    <property type="match status" value="1"/>
</dbReference>
<gene>
    <name evidence="4" type="primary">5</name>
    <name evidence="4" type="ORF">SEA_HEDWIG_5</name>
</gene>
<dbReference type="Proteomes" id="UP000203073">
    <property type="component" value="Segment"/>
</dbReference>
<dbReference type="InterPro" id="IPR012106">
    <property type="entry name" value="Phage_Mu_Gp1"/>
</dbReference>
<name>A0A1C9EHQ4_9CAUD</name>
<dbReference type="GO" id="GO:0051117">
    <property type="term" value="F:ATPase binding"/>
    <property type="evidence" value="ECO:0007669"/>
    <property type="project" value="TreeGrafter"/>
</dbReference>
<evidence type="ECO:0000313" key="4">
    <source>
        <dbReference type="EMBL" id="AON97298.1"/>
    </source>
</evidence>